<dbReference type="EMBL" id="MNPV01000002">
    <property type="protein sequence ID" value="ONH47121.1"/>
    <property type="molecule type" value="Genomic_DNA"/>
</dbReference>
<sequence length="105" mass="11102">MTSTSFNRPPVGCQGFTGSGHEPDLPAAGRGIASEDPLGTPYSHAAETRRMKAFDGQGKFQAPVADDFFRGLPESGLHSVDDAKGPGSVGVFDGLKAWLRRQRGN</sequence>
<feature type="region of interest" description="Disordered" evidence="1">
    <location>
        <begin position="1"/>
        <end position="42"/>
    </location>
</feature>
<gene>
    <name evidence="2" type="ORF">BLL37_09690</name>
</gene>
<comment type="caution">
    <text evidence="2">The sequence shown here is derived from an EMBL/GenBank/DDBJ whole genome shotgun (WGS) entry which is preliminary data.</text>
</comment>
<reference evidence="2 3" key="1">
    <citation type="submission" date="2016-10" db="EMBL/GenBank/DDBJ databases">
        <title>Pseudomonas lactis sp. nov. and Pseudomonas paralactis sp. nov., isolated from bovine raw milk.</title>
        <authorList>
            <person name="Von Neubeck M."/>
            <person name="Huptas C."/>
            <person name="Glueck C."/>
            <person name="Krewinkel M."/>
            <person name="Stoeckel M."/>
            <person name="Stressler T."/>
            <person name="Fischer L."/>
            <person name="Hinrichs J."/>
            <person name="Scherer S."/>
            <person name="Wenning M."/>
        </authorList>
    </citation>
    <scope>NUCLEOTIDE SEQUENCE [LARGE SCALE GENOMIC DNA]</scope>
    <source>
        <strain evidence="2 3">DSM 18862</strain>
    </source>
</reference>
<dbReference type="Proteomes" id="UP000188559">
    <property type="component" value="Unassembled WGS sequence"/>
</dbReference>
<accession>A0A1V2JR72</accession>
<protein>
    <recommendedName>
        <fullName evidence="4">Type III secretion effector protein</fullName>
    </recommendedName>
</protein>
<evidence type="ECO:0000313" key="2">
    <source>
        <dbReference type="EMBL" id="ONH47121.1"/>
    </source>
</evidence>
<organism evidence="2 3">
    <name type="scientific">Pseudomonas azotoformans</name>
    <dbReference type="NCBI Taxonomy" id="47878"/>
    <lineage>
        <taxon>Bacteria</taxon>
        <taxon>Pseudomonadati</taxon>
        <taxon>Pseudomonadota</taxon>
        <taxon>Gammaproteobacteria</taxon>
        <taxon>Pseudomonadales</taxon>
        <taxon>Pseudomonadaceae</taxon>
        <taxon>Pseudomonas</taxon>
    </lineage>
</organism>
<keyword evidence="3" id="KW-1185">Reference proteome</keyword>
<evidence type="ECO:0000313" key="3">
    <source>
        <dbReference type="Proteomes" id="UP000188559"/>
    </source>
</evidence>
<proteinExistence type="predicted"/>
<name>A0A1V2JR72_PSEAZ</name>
<evidence type="ECO:0000256" key="1">
    <source>
        <dbReference type="SAM" id="MobiDB-lite"/>
    </source>
</evidence>
<dbReference type="AlphaFoldDB" id="A0A1V2JR72"/>
<evidence type="ECO:0008006" key="4">
    <source>
        <dbReference type="Google" id="ProtNLM"/>
    </source>
</evidence>